<comment type="similarity">
    <text evidence="1">Belongs to the strictosidine synthase family.</text>
</comment>
<dbReference type="Gene3D" id="2.120.10.30">
    <property type="entry name" value="TolB, C-terminal domain"/>
    <property type="match status" value="1"/>
</dbReference>
<sequence>MSKPRIDPVRWQAPPVDPLPEFPTAQITLVSVPGGEPEDVVVDADGHLWTGAIDGSIVALEPGGGGPRTVGNTGGRPLGLAFARDGRLLVCDSPRGLLALDTHTGRFDTLVDTVNGRTLQFCSNVTETADGTVYFTESTSAFTVADYLGAILEARGRGNLYRLDTDGTVTTVLDGLYFANGLTPTADGSALVFAETQGRRLSKYWLTGRRAGTVTPLVVNLPAMPDNLSTGADGRIWCAMVTPANPIADRLAAGPPLLRKMVWRLPKRLQPKPEAVVWAVAFDPDTGDAVAGLRTTHPAFSMVTGLTESDGRLWMGSIGAPYLGCVDLEATRL</sequence>
<proteinExistence type="inferred from homology"/>
<gene>
    <name evidence="5" type="ORF">NGTWS1702_31060</name>
</gene>
<dbReference type="EMBL" id="BPRH01003243">
    <property type="protein sequence ID" value="GJF08620.1"/>
    <property type="molecule type" value="Genomic_DNA"/>
</dbReference>
<dbReference type="InterPro" id="IPR011042">
    <property type="entry name" value="6-blade_b-propeller_TolB-like"/>
</dbReference>
<comment type="caution">
    <text evidence="5">The sequence shown here is derived from an EMBL/GenBank/DDBJ whole genome shotgun (WGS) entry which is preliminary data.</text>
</comment>
<dbReference type="Pfam" id="PF03088">
    <property type="entry name" value="Str_synth"/>
    <property type="match status" value="1"/>
</dbReference>
<evidence type="ECO:0000256" key="3">
    <source>
        <dbReference type="ARBA" id="ARBA00023180"/>
    </source>
</evidence>
<dbReference type="SUPFAM" id="SSF63829">
    <property type="entry name" value="Calcium-dependent phosphotriesterase"/>
    <property type="match status" value="1"/>
</dbReference>
<evidence type="ECO:0000256" key="1">
    <source>
        <dbReference type="ARBA" id="ARBA00009191"/>
    </source>
</evidence>
<reference evidence="5 6" key="1">
    <citation type="submission" date="2021-08" db="EMBL/GenBank/DDBJ databases">
        <title>Draft genome sequence of Mycolicibacterium sp. NGTWS1702 strain.</title>
        <authorList>
            <person name="Matsumoto M."/>
            <person name="Tang B.C.C."/>
            <person name="Machida Y."/>
            <person name="Matoyama H."/>
            <person name="Kishihara T."/>
            <person name="Sato S."/>
            <person name="Kondo I."/>
            <person name="Sano M."/>
            <person name="Kato G."/>
        </authorList>
    </citation>
    <scope>NUCLEOTIDE SEQUENCE [LARGE SCALE GENOMIC DNA]</scope>
    <source>
        <strain evidence="5 6">NGTWSNA01</strain>
    </source>
</reference>
<feature type="domain" description="Strictosidine synthase conserved region" evidence="4">
    <location>
        <begin position="129"/>
        <end position="208"/>
    </location>
</feature>
<evidence type="ECO:0000313" key="5">
    <source>
        <dbReference type="EMBL" id="GJF08620.1"/>
    </source>
</evidence>
<name>A0ABQ4V3T6_9MYCO</name>
<dbReference type="InterPro" id="IPR018119">
    <property type="entry name" value="Strictosidine_synth_cons-reg"/>
</dbReference>
<dbReference type="Pfam" id="PF20067">
    <property type="entry name" value="SSL_N"/>
    <property type="match status" value="1"/>
</dbReference>
<keyword evidence="3" id="KW-0325">Glycoprotein</keyword>
<organism evidence="5 6">
    <name type="scientific">Mycolicibacterium cyprinidarum</name>
    <dbReference type="NCBI Taxonomy" id="2860311"/>
    <lineage>
        <taxon>Bacteria</taxon>
        <taxon>Bacillati</taxon>
        <taxon>Actinomycetota</taxon>
        <taxon>Actinomycetes</taxon>
        <taxon>Mycobacteriales</taxon>
        <taxon>Mycobacteriaceae</taxon>
        <taxon>Mycolicibacterium</taxon>
    </lineage>
</organism>
<keyword evidence="6" id="KW-1185">Reference proteome</keyword>
<accession>A0ABQ4V3T6</accession>
<protein>
    <submittedName>
        <fullName evidence="5">Strictosidine synthase family protein</fullName>
    </submittedName>
</protein>
<dbReference type="PANTHER" id="PTHR10426">
    <property type="entry name" value="STRICTOSIDINE SYNTHASE-RELATED"/>
    <property type="match status" value="1"/>
</dbReference>
<dbReference type="Proteomes" id="UP001060504">
    <property type="component" value="Unassembled WGS sequence"/>
</dbReference>
<evidence type="ECO:0000256" key="2">
    <source>
        <dbReference type="ARBA" id="ARBA00022553"/>
    </source>
</evidence>
<dbReference type="PANTHER" id="PTHR10426:SF88">
    <property type="entry name" value="ADIPOCYTE PLASMA MEMBRANE-ASSOCIATED PROTEIN HEMOMUCIN-RELATED"/>
    <property type="match status" value="1"/>
</dbReference>
<evidence type="ECO:0000313" key="6">
    <source>
        <dbReference type="Proteomes" id="UP001060504"/>
    </source>
</evidence>
<evidence type="ECO:0000259" key="4">
    <source>
        <dbReference type="Pfam" id="PF03088"/>
    </source>
</evidence>
<keyword evidence="2" id="KW-0597">Phosphoprotein</keyword>